<evidence type="ECO:0000256" key="1">
    <source>
        <dbReference type="SAM" id="MobiDB-lite"/>
    </source>
</evidence>
<name>A0A382GEE3_9ZZZZ</name>
<dbReference type="Pfam" id="PF06439">
    <property type="entry name" value="3keto-disac_hyd"/>
    <property type="match status" value="1"/>
</dbReference>
<dbReference type="GO" id="GO:0016787">
    <property type="term" value="F:hydrolase activity"/>
    <property type="evidence" value="ECO:0007669"/>
    <property type="project" value="InterPro"/>
</dbReference>
<feature type="domain" description="3-keto-alpha-glucoside-1,2-lyase/3-keto-2-hydroxy-glucal hydratase" evidence="2">
    <location>
        <begin position="54"/>
        <end position="279"/>
    </location>
</feature>
<accession>A0A382GEE3</accession>
<evidence type="ECO:0000313" key="3">
    <source>
        <dbReference type="EMBL" id="SVB73232.1"/>
    </source>
</evidence>
<dbReference type="InterPro" id="IPR010496">
    <property type="entry name" value="AL/BT2_dom"/>
</dbReference>
<dbReference type="EMBL" id="UINC01054930">
    <property type="protein sequence ID" value="SVB73232.1"/>
    <property type="molecule type" value="Genomic_DNA"/>
</dbReference>
<reference evidence="3" key="1">
    <citation type="submission" date="2018-05" db="EMBL/GenBank/DDBJ databases">
        <authorList>
            <person name="Lanie J.A."/>
            <person name="Ng W.-L."/>
            <person name="Kazmierczak K.M."/>
            <person name="Andrzejewski T.M."/>
            <person name="Davidsen T.M."/>
            <person name="Wayne K.J."/>
            <person name="Tettelin H."/>
            <person name="Glass J.I."/>
            <person name="Rusch D."/>
            <person name="Podicherti R."/>
            <person name="Tsui H.-C.T."/>
            <person name="Winkler M.E."/>
        </authorList>
    </citation>
    <scope>NUCLEOTIDE SEQUENCE</scope>
</reference>
<organism evidence="3">
    <name type="scientific">marine metagenome</name>
    <dbReference type="NCBI Taxonomy" id="408172"/>
    <lineage>
        <taxon>unclassified sequences</taxon>
        <taxon>metagenomes</taxon>
        <taxon>ecological metagenomes</taxon>
    </lineage>
</organism>
<feature type="region of interest" description="Disordered" evidence="1">
    <location>
        <begin position="1"/>
        <end position="30"/>
    </location>
</feature>
<dbReference type="AlphaFoldDB" id="A0A382GEE3"/>
<sequence>AEGNKTSERPGYADTPMLPNGKWHMHDPDRPYPKVVDPGPLLKQEGYPFKPPEGATILFNGKDLSEWDEVGGKGRWKVENGYFGVFGQHDNCYEALSLLGIPEEKTVKPRIPVRPRILQSKMKFQDFKLHLEWATPKEVKGSRLGRANSGLLLLGVYEIQILDSYDNPSYADGQAASIYGQYPPKVNACRKPGQWQTFELTFRAPRFHLLEGSVFRNGNLKTPAKLTLVHNGITVHDERELLGETTHRTLSSYRRKITFGPILLQDYGCPIRFRNVWIKSL</sequence>
<gene>
    <name evidence="3" type="ORF">METZ01_LOCUS226086</name>
</gene>
<proteinExistence type="predicted"/>
<feature type="non-terminal residue" evidence="3">
    <location>
        <position position="1"/>
    </location>
</feature>
<evidence type="ECO:0000259" key="2">
    <source>
        <dbReference type="Pfam" id="PF06439"/>
    </source>
</evidence>
<dbReference type="Gene3D" id="2.60.120.560">
    <property type="entry name" value="Exo-inulinase, domain 1"/>
    <property type="match status" value="1"/>
</dbReference>
<protein>
    <recommendedName>
        <fullName evidence="2">3-keto-alpha-glucoside-1,2-lyase/3-keto-2-hydroxy-glucal hydratase domain-containing protein</fullName>
    </recommendedName>
</protein>